<dbReference type="RefSeq" id="XP_002731690.2">
    <property type="nucleotide sequence ID" value="XM_002731644.2"/>
</dbReference>
<evidence type="ECO:0000256" key="3">
    <source>
        <dbReference type="ARBA" id="ARBA00022729"/>
    </source>
</evidence>
<keyword evidence="5" id="KW-0325">Glycoprotein</keyword>
<dbReference type="Pfam" id="PF00884">
    <property type="entry name" value="Sulfatase"/>
    <property type="match status" value="1"/>
</dbReference>
<sequence>MNMSRLLAVLFLLYCSCCATPKKPNIVFILTDDQDVVLGGMTPMTKVKKLIGSAGITFTNMFTTNPLCCPSRSSILTGNYVHNHGALNNSISGNCSSPLWQNGAEKSAFITYVKQMGYNTFFAGKYLNQYGDKDAGGVEHIPPGWDWWNGLVHNSVYYNYKLSVNGTAETHGHDYKKDYLTDLINNRAQDFLTIQHENSKPFFMMLSTPACHAPFDSAPQFMKNYTNKRAPRTASYNKHGSDKHWLVRHQVTPMKNDSVENTDDIFRKRWRTLLSVDDMVENVINTLSKKKLLNNTYIIYSSDNGYHLGQFSMPRDKRHLYEFDIRVPLLIRGPGIPAGKVIDEPVLNIDLAPTFIELSGHEVPSDVDGMSLITLLHSNLPASSRWRQDFLVEHNGEHAPDGKYPPCKNTGGLQACSPIDCSCEDAINNTYICRRTLNDTVNMMYCEFSDSESFVEMYNISKDPDQLVNIIHQVDPHIIEEQNERLEMLMICQGASCREVGPIPNFQPLHSDVE</sequence>
<evidence type="ECO:0000256" key="1">
    <source>
        <dbReference type="ARBA" id="ARBA00001913"/>
    </source>
</evidence>
<feature type="signal peptide" evidence="6">
    <location>
        <begin position="1"/>
        <end position="19"/>
    </location>
</feature>
<feature type="domain" description="Sulfatase N-terminal" evidence="7">
    <location>
        <begin position="24"/>
        <end position="360"/>
    </location>
</feature>
<dbReference type="PANTHER" id="PTHR43108">
    <property type="entry name" value="N-ACETYLGLUCOSAMINE-6-SULFATASE FAMILY MEMBER"/>
    <property type="match status" value="1"/>
</dbReference>
<evidence type="ECO:0000256" key="4">
    <source>
        <dbReference type="ARBA" id="ARBA00022801"/>
    </source>
</evidence>
<protein>
    <submittedName>
        <fullName evidence="9">N-acetylglucosamine-6-sulfatase-like</fullName>
    </submittedName>
</protein>
<reference evidence="9" key="1">
    <citation type="submission" date="2025-08" db="UniProtKB">
        <authorList>
            <consortium name="RefSeq"/>
        </authorList>
    </citation>
    <scope>IDENTIFICATION</scope>
    <source>
        <tissue evidence="9">Testes</tissue>
    </source>
</reference>
<evidence type="ECO:0000313" key="8">
    <source>
        <dbReference type="Proteomes" id="UP000694865"/>
    </source>
</evidence>
<proteinExistence type="inferred from homology"/>
<dbReference type="PANTHER" id="PTHR43108:SF8">
    <property type="entry name" value="SD21168P"/>
    <property type="match status" value="1"/>
</dbReference>
<organism evidence="8 9">
    <name type="scientific">Saccoglossus kowalevskii</name>
    <name type="common">Acorn worm</name>
    <dbReference type="NCBI Taxonomy" id="10224"/>
    <lineage>
        <taxon>Eukaryota</taxon>
        <taxon>Metazoa</taxon>
        <taxon>Hemichordata</taxon>
        <taxon>Enteropneusta</taxon>
        <taxon>Harrimaniidae</taxon>
        <taxon>Saccoglossus</taxon>
    </lineage>
</organism>
<dbReference type="PIRSF" id="PIRSF036666">
    <property type="entry name" value="G6S"/>
    <property type="match status" value="1"/>
</dbReference>
<evidence type="ECO:0000256" key="6">
    <source>
        <dbReference type="SAM" id="SignalP"/>
    </source>
</evidence>
<dbReference type="GeneID" id="100369601"/>
<evidence type="ECO:0000256" key="2">
    <source>
        <dbReference type="ARBA" id="ARBA00008779"/>
    </source>
</evidence>
<dbReference type="InterPro" id="IPR024607">
    <property type="entry name" value="Sulfatase_CS"/>
</dbReference>
<evidence type="ECO:0000259" key="7">
    <source>
        <dbReference type="Pfam" id="PF00884"/>
    </source>
</evidence>
<evidence type="ECO:0000313" key="9">
    <source>
        <dbReference type="RefSeq" id="XP_002731690.2"/>
    </source>
</evidence>
<name>A0ABM0GK80_SACKO</name>
<dbReference type="InterPro" id="IPR000917">
    <property type="entry name" value="Sulfatase_N"/>
</dbReference>
<keyword evidence="3 6" id="KW-0732">Signal</keyword>
<dbReference type="InterPro" id="IPR012251">
    <property type="entry name" value="GlcNAc_6-SO4ase"/>
</dbReference>
<comment type="cofactor">
    <cofactor evidence="1">
        <name>Ca(2+)</name>
        <dbReference type="ChEBI" id="CHEBI:29108"/>
    </cofactor>
</comment>
<dbReference type="Gene3D" id="3.40.720.10">
    <property type="entry name" value="Alkaline Phosphatase, subunit A"/>
    <property type="match status" value="1"/>
</dbReference>
<dbReference type="Proteomes" id="UP000694865">
    <property type="component" value="Unplaced"/>
</dbReference>
<keyword evidence="8" id="KW-1185">Reference proteome</keyword>
<dbReference type="SUPFAM" id="SSF53649">
    <property type="entry name" value="Alkaline phosphatase-like"/>
    <property type="match status" value="1"/>
</dbReference>
<dbReference type="CDD" id="cd16147">
    <property type="entry name" value="G6S"/>
    <property type="match status" value="1"/>
</dbReference>
<evidence type="ECO:0000256" key="5">
    <source>
        <dbReference type="ARBA" id="ARBA00023180"/>
    </source>
</evidence>
<feature type="chain" id="PRO_5045862576" evidence="6">
    <location>
        <begin position="20"/>
        <end position="514"/>
    </location>
</feature>
<dbReference type="InterPro" id="IPR017850">
    <property type="entry name" value="Alkaline_phosphatase_core_sf"/>
</dbReference>
<keyword evidence="4" id="KW-0378">Hydrolase</keyword>
<accession>A0ABM0GK80</accession>
<gene>
    <name evidence="9" type="primary">LOC100369601</name>
</gene>
<comment type="similarity">
    <text evidence="2">Belongs to the sulfatase family.</text>
</comment>
<dbReference type="PROSITE" id="PS00523">
    <property type="entry name" value="SULFATASE_1"/>
    <property type="match status" value="1"/>
</dbReference>